<dbReference type="Proteomes" id="UP000249046">
    <property type="component" value="Unassembled WGS sequence"/>
</dbReference>
<comment type="caution">
    <text evidence="2">The sequence shown here is derived from an EMBL/GenBank/DDBJ whole genome shotgun (WGS) entry which is preliminary data.</text>
</comment>
<reference evidence="2 3" key="1">
    <citation type="submission" date="2017-08" db="EMBL/GenBank/DDBJ databases">
        <title>Infants hospitalized years apart are colonized by the same room-sourced microbial strains.</title>
        <authorList>
            <person name="Brooks B."/>
            <person name="Olm M.R."/>
            <person name="Firek B.A."/>
            <person name="Baker R."/>
            <person name="Thomas B.C."/>
            <person name="Morowitz M.J."/>
            <person name="Banfield J.F."/>
        </authorList>
    </citation>
    <scope>NUCLEOTIDE SEQUENCE [LARGE SCALE GENOMIC DNA]</scope>
    <source>
        <strain evidence="2">S2_005_003_R2_42</strain>
    </source>
</reference>
<dbReference type="InterPro" id="IPR011990">
    <property type="entry name" value="TPR-like_helical_dom_sf"/>
</dbReference>
<sequence length="392" mass="41910">MTLALALLAAAAVHIVTAWRADALVATDPAGAARMRSDHPGALLALARAELQRGDAGAAARTAQQLLAREPANGTAFAVLARALGDAGGDARQLERYRIAARRAPRDVSIRGWLVAHELQAGDFPAALEHIDALLTLPSRDRARLLESVAKLAADPAFADALAVRLGERPRWRADLLRVASAMDVATADPLFAALQRNADLSASERGPWLDALIRQGRWGEAFARWAGALPGPPQALPLLYNGAFAVPPSNAGFDWRVRRVDGVVFERVADSDGSFARLRFLGSPVGRAGLEQPLLLAPGRYRLGLVARASDLRAEPGLEWSISCAGDGRRVATVRIAAGPRWEAIAAAFEIPPDDCDGQWLRLINSATPGVAQRIRGELELRDLRIDRVGP</sequence>
<name>A0A2W5KRI7_9GAMM</name>
<dbReference type="AlphaFoldDB" id="A0A2W5KRI7"/>
<dbReference type="EMBL" id="QFPO01000003">
    <property type="protein sequence ID" value="PZQ18719.1"/>
    <property type="molecule type" value="Genomic_DNA"/>
</dbReference>
<dbReference type="SUPFAM" id="SSF48452">
    <property type="entry name" value="TPR-like"/>
    <property type="match status" value="1"/>
</dbReference>
<gene>
    <name evidence="2" type="ORF">DI564_05385</name>
</gene>
<evidence type="ECO:0000256" key="1">
    <source>
        <dbReference type="SAM" id="SignalP"/>
    </source>
</evidence>
<evidence type="ECO:0000313" key="3">
    <source>
        <dbReference type="Proteomes" id="UP000249046"/>
    </source>
</evidence>
<feature type="chain" id="PRO_5016104700" evidence="1">
    <location>
        <begin position="21"/>
        <end position="392"/>
    </location>
</feature>
<protein>
    <submittedName>
        <fullName evidence="2">Uncharacterized protein</fullName>
    </submittedName>
</protein>
<accession>A0A2W5KRI7</accession>
<dbReference type="Gene3D" id="1.25.40.10">
    <property type="entry name" value="Tetratricopeptide repeat domain"/>
    <property type="match status" value="1"/>
</dbReference>
<keyword evidence="1" id="KW-0732">Signal</keyword>
<proteinExistence type="predicted"/>
<evidence type="ECO:0000313" key="2">
    <source>
        <dbReference type="EMBL" id="PZQ18719.1"/>
    </source>
</evidence>
<organism evidence="2 3">
    <name type="scientific">Rhodanobacter denitrificans</name>
    <dbReference type="NCBI Taxonomy" id="666685"/>
    <lineage>
        <taxon>Bacteria</taxon>
        <taxon>Pseudomonadati</taxon>
        <taxon>Pseudomonadota</taxon>
        <taxon>Gammaproteobacteria</taxon>
        <taxon>Lysobacterales</taxon>
        <taxon>Rhodanobacteraceae</taxon>
        <taxon>Rhodanobacter</taxon>
    </lineage>
</organism>
<feature type="signal peptide" evidence="1">
    <location>
        <begin position="1"/>
        <end position="20"/>
    </location>
</feature>